<protein>
    <submittedName>
        <fullName evidence="5">Low specificity L-threonine aldolase</fullName>
    </submittedName>
</protein>
<evidence type="ECO:0000256" key="3">
    <source>
        <dbReference type="ARBA" id="ARBA00022898"/>
    </source>
</evidence>
<comment type="cofactor">
    <cofactor evidence="1">
        <name>pyridoxal 5'-phosphate</name>
        <dbReference type="ChEBI" id="CHEBI:597326"/>
    </cofactor>
</comment>
<dbReference type="GO" id="GO:0016829">
    <property type="term" value="F:lyase activity"/>
    <property type="evidence" value="ECO:0007669"/>
    <property type="project" value="InterPro"/>
</dbReference>
<dbReference type="PANTHER" id="PTHR48097">
    <property type="entry name" value="L-THREONINE ALDOLASE-RELATED"/>
    <property type="match status" value="1"/>
</dbReference>
<dbReference type="Gene3D" id="3.90.1150.10">
    <property type="entry name" value="Aspartate Aminotransferase, domain 1"/>
    <property type="match status" value="1"/>
</dbReference>
<feature type="domain" description="Aromatic amino acid beta-eliminating lyase/threonine aldolase" evidence="4">
    <location>
        <begin position="7"/>
        <end position="293"/>
    </location>
</feature>
<reference evidence="5 6" key="1">
    <citation type="submission" date="2018-10" db="EMBL/GenBank/DDBJ databases">
        <title>Phylogenomics of Brevibacillus.</title>
        <authorList>
            <person name="Dunlap C."/>
        </authorList>
    </citation>
    <scope>NUCLEOTIDE SEQUENCE [LARGE SCALE GENOMIC DNA]</scope>
    <source>
        <strain evidence="5 6">JCM 15716</strain>
    </source>
</reference>
<dbReference type="OrthoDB" id="9774495at2"/>
<keyword evidence="3" id="KW-0663">Pyridoxal phosphate</keyword>
<dbReference type="AlphaFoldDB" id="A0A3M8D027"/>
<dbReference type="CDD" id="cd06502">
    <property type="entry name" value="TA_like"/>
    <property type="match status" value="1"/>
</dbReference>
<dbReference type="GO" id="GO:0006520">
    <property type="term" value="P:amino acid metabolic process"/>
    <property type="evidence" value="ECO:0007669"/>
    <property type="project" value="InterPro"/>
</dbReference>
<evidence type="ECO:0000256" key="1">
    <source>
        <dbReference type="ARBA" id="ARBA00001933"/>
    </source>
</evidence>
<gene>
    <name evidence="5" type="ORF">EDM56_26345</name>
</gene>
<name>A0A3M8D027_9BACL</name>
<dbReference type="EMBL" id="RHHQ01000023">
    <property type="protein sequence ID" value="RNB81238.1"/>
    <property type="molecule type" value="Genomic_DNA"/>
</dbReference>
<dbReference type="PANTHER" id="PTHR48097:SF5">
    <property type="entry name" value="LOW SPECIFICITY L-THREONINE ALDOLASE"/>
    <property type="match status" value="1"/>
</dbReference>
<evidence type="ECO:0000256" key="2">
    <source>
        <dbReference type="ARBA" id="ARBA00006966"/>
    </source>
</evidence>
<keyword evidence="6" id="KW-1185">Reference proteome</keyword>
<dbReference type="InterPro" id="IPR001597">
    <property type="entry name" value="ArAA_b-elim_lyase/Thr_aldolase"/>
</dbReference>
<dbReference type="RefSeq" id="WP_122920920.1">
    <property type="nucleotide sequence ID" value="NZ_RHHQ01000023.1"/>
</dbReference>
<evidence type="ECO:0000313" key="6">
    <source>
        <dbReference type="Proteomes" id="UP000271031"/>
    </source>
</evidence>
<comment type="caution">
    <text evidence="5">The sequence shown here is derived from an EMBL/GenBank/DDBJ whole genome shotgun (WGS) entry which is preliminary data.</text>
</comment>
<proteinExistence type="inferred from homology"/>
<dbReference type="Proteomes" id="UP000271031">
    <property type="component" value="Unassembled WGS sequence"/>
</dbReference>
<accession>A0A3M8D027</accession>
<comment type="similarity">
    <text evidence="2">Belongs to the threonine aldolase family.</text>
</comment>
<organism evidence="5 6">
    <name type="scientific">Brevibacillus fluminis</name>
    <dbReference type="NCBI Taxonomy" id="511487"/>
    <lineage>
        <taxon>Bacteria</taxon>
        <taxon>Bacillati</taxon>
        <taxon>Bacillota</taxon>
        <taxon>Bacilli</taxon>
        <taxon>Bacillales</taxon>
        <taxon>Paenibacillaceae</taxon>
        <taxon>Brevibacillus</taxon>
    </lineage>
</organism>
<evidence type="ECO:0000313" key="5">
    <source>
        <dbReference type="EMBL" id="RNB81238.1"/>
    </source>
</evidence>
<evidence type="ECO:0000259" key="4">
    <source>
        <dbReference type="Pfam" id="PF01212"/>
    </source>
</evidence>
<sequence>MSNFKSFASDNYAGIHPEIVQAIIDANVGHASSYGNDSYSEKAVATFKKHFGDDIDVFFVFNGTAANVLSFKAITKSYQSIICAETAHLHVDECGAPELLTGCKTLTLPTLDGKLTPEIIKKQLYGFGDQHHSQPKVISITQSTELGTVYSTAEITAIADLAHQHGMLLHMDGSRISNAAASLGLSFKEFTADAGVDVLSFGGTKNGLMMGEAIVFFNRGLAEDFKYIRKQTMQLGSKMRYIAAQFEALLSNDLWFRNANNANEMAKLLASKIERIPQITITQKVDANAVFAIIPREYIPLLQQVSFFYVWSEEKSEVRWMTSFDTTREDIDRFVEQIEKICSESWKSICV</sequence>
<dbReference type="InterPro" id="IPR015421">
    <property type="entry name" value="PyrdxlP-dep_Trfase_major"/>
</dbReference>
<dbReference type="Gene3D" id="3.40.640.10">
    <property type="entry name" value="Type I PLP-dependent aspartate aminotransferase-like (Major domain)"/>
    <property type="match status" value="1"/>
</dbReference>
<dbReference type="Pfam" id="PF01212">
    <property type="entry name" value="Beta_elim_lyase"/>
    <property type="match status" value="1"/>
</dbReference>
<dbReference type="InterPro" id="IPR015422">
    <property type="entry name" value="PyrdxlP-dep_Trfase_small"/>
</dbReference>
<dbReference type="SUPFAM" id="SSF53383">
    <property type="entry name" value="PLP-dependent transferases"/>
    <property type="match status" value="1"/>
</dbReference>
<dbReference type="InterPro" id="IPR015424">
    <property type="entry name" value="PyrdxlP-dep_Trfase"/>
</dbReference>
<dbReference type="SMR" id="A0A3M8D027"/>